<evidence type="ECO:0000313" key="2">
    <source>
        <dbReference type="Proteomes" id="UP000824120"/>
    </source>
</evidence>
<protein>
    <submittedName>
        <fullName evidence="1">Uncharacterized protein</fullName>
    </submittedName>
</protein>
<reference evidence="1 2" key="1">
    <citation type="submission" date="2020-09" db="EMBL/GenBank/DDBJ databases">
        <title>De no assembly of potato wild relative species, Solanum commersonii.</title>
        <authorList>
            <person name="Cho K."/>
        </authorList>
    </citation>
    <scope>NUCLEOTIDE SEQUENCE [LARGE SCALE GENOMIC DNA]</scope>
    <source>
        <strain evidence="1">LZ3.2</strain>
        <tissue evidence="1">Leaf</tissue>
    </source>
</reference>
<gene>
    <name evidence="1" type="ORF">H5410_038712</name>
</gene>
<dbReference type="OrthoDB" id="1847170at2759"/>
<evidence type="ECO:0000313" key="1">
    <source>
        <dbReference type="EMBL" id="KAG5597480.1"/>
    </source>
</evidence>
<name>A0A9J5YD29_SOLCO</name>
<organism evidence="1 2">
    <name type="scientific">Solanum commersonii</name>
    <name type="common">Commerson's wild potato</name>
    <name type="synonym">Commerson's nightshade</name>
    <dbReference type="NCBI Taxonomy" id="4109"/>
    <lineage>
        <taxon>Eukaryota</taxon>
        <taxon>Viridiplantae</taxon>
        <taxon>Streptophyta</taxon>
        <taxon>Embryophyta</taxon>
        <taxon>Tracheophyta</taxon>
        <taxon>Spermatophyta</taxon>
        <taxon>Magnoliopsida</taxon>
        <taxon>eudicotyledons</taxon>
        <taxon>Gunneridae</taxon>
        <taxon>Pentapetalae</taxon>
        <taxon>asterids</taxon>
        <taxon>lamiids</taxon>
        <taxon>Solanales</taxon>
        <taxon>Solanaceae</taxon>
        <taxon>Solanoideae</taxon>
        <taxon>Solaneae</taxon>
        <taxon>Solanum</taxon>
    </lineage>
</organism>
<accession>A0A9J5YD29</accession>
<keyword evidence="2" id="KW-1185">Reference proteome</keyword>
<dbReference type="AlphaFoldDB" id="A0A9J5YD29"/>
<dbReference type="Proteomes" id="UP000824120">
    <property type="component" value="Chromosome 7"/>
</dbReference>
<proteinExistence type="predicted"/>
<sequence length="70" mass="7987">MPRSLRYKKTFVTPWISTHNASKNILCCNGRAYGLWLISLVDHLKREEENGYQVTPKGNTILHVAALFGQ</sequence>
<comment type="caution">
    <text evidence="1">The sequence shown here is derived from an EMBL/GenBank/DDBJ whole genome shotgun (WGS) entry which is preliminary data.</text>
</comment>
<dbReference type="EMBL" id="JACXVP010000007">
    <property type="protein sequence ID" value="KAG5597480.1"/>
    <property type="molecule type" value="Genomic_DNA"/>
</dbReference>